<dbReference type="PaxDb" id="3708-A0A078H6R8"/>
<dbReference type="Pfam" id="PF02841">
    <property type="entry name" value="GBP_C"/>
    <property type="match status" value="1"/>
</dbReference>
<dbReference type="GO" id="GO:0005525">
    <property type="term" value="F:GTP binding"/>
    <property type="evidence" value="ECO:0000318"/>
    <property type="project" value="GO_Central"/>
</dbReference>
<dbReference type="SUPFAM" id="SSF48340">
    <property type="entry name" value="Interferon-induced guanylate-binding protein 1 (GBP1), C-terminal domain"/>
    <property type="match status" value="1"/>
</dbReference>
<reference evidence="2 3" key="1">
    <citation type="journal article" date="2014" name="Science">
        <title>Plant genetics. Early allopolyploid evolution in the post-Neolithic Brassica napus oilseed genome.</title>
        <authorList>
            <person name="Chalhoub B."/>
            <person name="Denoeud F."/>
            <person name="Liu S."/>
            <person name="Parkin I.A."/>
            <person name="Tang H."/>
            <person name="Wang X."/>
            <person name="Chiquet J."/>
            <person name="Belcram H."/>
            <person name="Tong C."/>
            <person name="Samans B."/>
            <person name="Correa M."/>
            <person name="Da Silva C."/>
            <person name="Just J."/>
            <person name="Falentin C."/>
            <person name="Koh C.S."/>
            <person name="Le Clainche I."/>
            <person name="Bernard M."/>
            <person name="Bento P."/>
            <person name="Noel B."/>
            <person name="Labadie K."/>
            <person name="Alberti A."/>
            <person name="Charles M."/>
            <person name="Arnaud D."/>
            <person name="Guo H."/>
            <person name="Daviaud C."/>
            <person name="Alamery S."/>
            <person name="Jabbari K."/>
            <person name="Zhao M."/>
            <person name="Edger P.P."/>
            <person name="Chelaifa H."/>
            <person name="Tack D."/>
            <person name="Lassalle G."/>
            <person name="Mestiri I."/>
            <person name="Schnel N."/>
            <person name="Le Paslier M.C."/>
            <person name="Fan G."/>
            <person name="Renault V."/>
            <person name="Bayer P.E."/>
            <person name="Golicz A.A."/>
            <person name="Manoli S."/>
            <person name="Lee T.H."/>
            <person name="Thi V.H."/>
            <person name="Chalabi S."/>
            <person name="Hu Q."/>
            <person name="Fan C."/>
            <person name="Tollenaere R."/>
            <person name="Lu Y."/>
            <person name="Battail C."/>
            <person name="Shen J."/>
            <person name="Sidebottom C.H."/>
            <person name="Wang X."/>
            <person name="Canaguier A."/>
            <person name="Chauveau A."/>
            <person name="Berard A."/>
            <person name="Deniot G."/>
            <person name="Guan M."/>
            <person name="Liu Z."/>
            <person name="Sun F."/>
            <person name="Lim Y.P."/>
            <person name="Lyons E."/>
            <person name="Town C.D."/>
            <person name="Bancroft I."/>
            <person name="Wang X."/>
            <person name="Meng J."/>
            <person name="Ma J."/>
            <person name="Pires J.C."/>
            <person name="King G.J."/>
            <person name="Brunel D."/>
            <person name="Delourme R."/>
            <person name="Renard M."/>
            <person name="Aury J.M."/>
            <person name="Adams K.L."/>
            <person name="Batley J."/>
            <person name="Snowdon R.J."/>
            <person name="Tost J."/>
            <person name="Edwards D."/>
            <person name="Zhou Y."/>
            <person name="Hua W."/>
            <person name="Sharpe A.G."/>
            <person name="Paterson A.H."/>
            <person name="Guan C."/>
            <person name="Wincker P."/>
        </authorList>
    </citation>
    <scope>NUCLEOTIDE SEQUENCE [LARGE SCALE GENOMIC DNA]</scope>
    <source>
        <strain evidence="3">cv. Darmor-bzh</strain>
    </source>
</reference>
<dbReference type="EMBL" id="LK032316">
    <property type="protein sequence ID" value="CDY33546.1"/>
    <property type="molecule type" value="Genomic_DNA"/>
</dbReference>
<sequence length="246" mass="28197">MELASQATDMEELDQILFEGLRVEFGSGLETLNNGDVPTVTSFWQSVEETEYQRVYDSGIETYLAAFDQLKASKEGALREEHEEAVQKHRALAIFNANPFHISQLGMLQKYEDLLHKYLKKKFEDYKRNAFIERDLRCISTIQSMGKQLRETCHTSNANMDNIFKVFETCLSDYEASSKGPGKWQKFSVFLQQSLEGPIDDLTKRFINNISVEKIHLQTSTEVHIKGSSTCCTLFPSSWFCPAEFS</sequence>
<feature type="domain" description="Guanylate-binding protein/Atlastin C-terminal" evidence="1">
    <location>
        <begin position="29"/>
        <end position="197"/>
    </location>
</feature>
<dbReference type="InterPro" id="IPR003191">
    <property type="entry name" value="Guanylate-bd/ATL_C"/>
</dbReference>
<name>A0A078H6R8_BRANA</name>
<accession>A0A078H6R8</accession>
<dbReference type="PANTHER" id="PTHR10751">
    <property type="entry name" value="GUANYLATE BINDING PROTEIN"/>
    <property type="match status" value="1"/>
</dbReference>
<dbReference type="STRING" id="3708.A0A078H6R8"/>
<gene>
    <name evidence="2" type="primary">BnaC02g26100D</name>
    <name evidence="2" type="ORF">GSBRNA2T00054817001</name>
</gene>
<protein>
    <submittedName>
        <fullName evidence="2">BnaC02g26100D protein</fullName>
    </submittedName>
</protein>
<dbReference type="InterPro" id="IPR036543">
    <property type="entry name" value="Guanylate-bd_C_sf"/>
</dbReference>
<evidence type="ECO:0000313" key="2">
    <source>
        <dbReference type="EMBL" id="CDY33546.1"/>
    </source>
</evidence>
<dbReference type="GO" id="GO:0003924">
    <property type="term" value="F:GTPase activity"/>
    <property type="evidence" value="ECO:0000318"/>
    <property type="project" value="GO_Central"/>
</dbReference>
<dbReference type="Proteomes" id="UP000028999">
    <property type="component" value="Unassembled WGS sequence"/>
</dbReference>
<proteinExistence type="predicted"/>
<evidence type="ECO:0000259" key="1">
    <source>
        <dbReference type="Pfam" id="PF02841"/>
    </source>
</evidence>
<dbReference type="Gramene" id="CDY33546">
    <property type="protein sequence ID" value="CDY33546"/>
    <property type="gene ID" value="GSBRNA2T00054817001"/>
</dbReference>
<dbReference type="AlphaFoldDB" id="A0A078H6R8"/>
<organism evidence="2 3">
    <name type="scientific">Brassica napus</name>
    <name type="common">Rape</name>
    <dbReference type="NCBI Taxonomy" id="3708"/>
    <lineage>
        <taxon>Eukaryota</taxon>
        <taxon>Viridiplantae</taxon>
        <taxon>Streptophyta</taxon>
        <taxon>Embryophyta</taxon>
        <taxon>Tracheophyta</taxon>
        <taxon>Spermatophyta</taxon>
        <taxon>Magnoliopsida</taxon>
        <taxon>eudicotyledons</taxon>
        <taxon>Gunneridae</taxon>
        <taxon>Pentapetalae</taxon>
        <taxon>rosids</taxon>
        <taxon>malvids</taxon>
        <taxon>Brassicales</taxon>
        <taxon>Brassicaceae</taxon>
        <taxon>Brassiceae</taxon>
        <taxon>Brassica</taxon>
    </lineage>
</organism>
<evidence type="ECO:0000313" key="3">
    <source>
        <dbReference type="Proteomes" id="UP000028999"/>
    </source>
</evidence>
<keyword evidence="3" id="KW-1185">Reference proteome</keyword>